<organism evidence="2 3">
    <name type="scientific">Kockovaella imperatae</name>
    <dbReference type="NCBI Taxonomy" id="4999"/>
    <lineage>
        <taxon>Eukaryota</taxon>
        <taxon>Fungi</taxon>
        <taxon>Dikarya</taxon>
        <taxon>Basidiomycota</taxon>
        <taxon>Agaricomycotina</taxon>
        <taxon>Tremellomycetes</taxon>
        <taxon>Tremellales</taxon>
        <taxon>Cuniculitremaceae</taxon>
        <taxon>Kockovaella</taxon>
    </lineage>
</organism>
<name>A0A1Y1ULM1_9TREE</name>
<accession>A0A1Y1ULM1</accession>
<evidence type="ECO:0000313" key="2">
    <source>
        <dbReference type="EMBL" id="ORX38015.1"/>
    </source>
</evidence>
<evidence type="ECO:0008006" key="4">
    <source>
        <dbReference type="Google" id="ProtNLM"/>
    </source>
</evidence>
<dbReference type="OrthoDB" id="4246028at2759"/>
<keyword evidence="1" id="KW-0732">Signal</keyword>
<keyword evidence="3" id="KW-1185">Reference proteome</keyword>
<dbReference type="EMBL" id="NBSH01000005">
    <property type="protein sequence ID" value="ORX38015.1"/>
    <property type="molecule type" value="Genomic_DNA"/>
</dbReference>
<dbReference type="RefSeq" id="XP_021872002.1">
    <property type="nucleotide sequence ID" value="XM_022012721.1"/>
</dbReference>
<reference evidence="2 3" key="1">
    <citation type="submission" date="2017-03" db="EMBL/GenBank/DDBJ databases">
        <title>Widespread Adenine N6-methylation of Active Genes in Fungi.</title>
        <authorList>
            <consortium name="DOE Joint Genome Institute"/>
            <person name="Mondo S.J."/>
            <person name="Dannebaum R.O."/>
            <person name="Kuo R.C."/>
            <person name="Louie K.B."/>
            <person name="Bewick A.J."/>
            <person name="Labutti K."/>
            <person name="Haridas S."/>
            <person name="Kuo A."/>
            <person name="Salamov A."/>
            <person name="Ahrendt S.R."/>
            <person name="Lau R."/>
            <person name="Bowen B.P."/>
            <person name="Lipzen A."/>
            <person name="Sullivan W."/>
            <person name="Andreopoulos W.B."/>
            <person name="Clum A."/>
            <person name="Lindquist E."/>
            <person name="Daum C."/>
            <person name="Northen T.R."/>
            <person name="Ramamoorthy G."/>
            <person name="Schmitz R.J."/>
            <person name="Gryganskyi A."/>
            <person name="Culley D."/>
            <person name="Magnuson J."/>
            <person name="James T.Y."/>
            <person name="O'Malley M.A."/>
            <person name="Stajich J.E."/>
            <person name="Spatafora J.W."/>
            <person name="Visel A."/>
            <person name="Grigoriev I.V."/>
        </authorList>
    </citation>
    <scope>NUCLEOTIDE SEQUENCE [LARGE SCALE GENOMIC DNA]</scope>
    <source>
        <strain evidence="2 3">NRRL Y-17943</strain>
    </source>
</reference>
<dbReference type="InterPro" id="IPR023296">
    <property type="entry name" value="Glyco_hydro_beta-prop_sf"/>
</dbReference>
<feature type="signal peptide" evidence="1">
    <location>
        <begin position="1"/>
        <end position="19"/>
    </location>
</feature>
<gene>
    <name evidence="2" type="ORF">BD324DRAFT_413772</name>
</gene>
<dbReference type="InParanoid" id="A0A1Y1ULM1"/>
<comment type="caution">
    <text evidence="2">The sequence shown here is derived from an EMBL/GenBank/DDBJ whole genome shotgun (WGS) entry which is preliminary data.</text>
</comment>
<dbReference type="AlphaFoldDB" id="A0A1Y1ULM1"/>
<proteinExistence type="predicted"/>
<sequence>MLNKLIAVASLSLVVKCASVPRSDAGTQKYATWLNFGEDLLDGHDGLTPHPTQPFLYGQPLYPITVDGNGREQFEGHLSYYEGRYWLHAATWGCGKVWVYAAPPPNSSYPIVTPQAPGDYGEDGNCGVKTFSSPDMTNWTLENFYQPESANVTKPLVRYSAATGQYVMFMGGPATSFYVTTGPSPAGPWADPPSLLQGEHLSHDFDIAQDANGTHYIVSDIFEGIDLTPTGVLAVPVWPIWVQELAPNLTSTVGTNSTVQLVRTAAQLLNNTDGGSQGLSLEAIGFFYNEDFDMWYIIAGKTCQNCDGYIYYLYSKNGPFGPYEDGGYISGDGCGGQNKGVMQLPSVGGSSFYAGNLLYRTSATDLVYNASIWHADNSQAIASANYYPFKYSSDGLLLPLECEASFQLPLAPNITETPSPPKQYQPDCRIRNWQNITVTFDHPKNVTEMEFPVFQRTDNLGPTSNAGYKMDGPLEVTFNFANGSSWTQAWLASNISWTPQKVHVDLDGASVSSIVMGTNATNGCYGTLVEENEGGSTYCGKNLVTGVVDSTPKAQLYVYKY</sequence>
<dbReference type="STRING" id="4999.A0A1Y1ULM1"/>
<protein>
    <recommendedName>
        <fullName evidence="4">Glycosyl hydrolase</fullName>
    </recommendedName>
</protein>
<evidence type="ECO:0000256" key="1">
    <source>
        <dbReference type="SAM" id="SignalP"/>
    </source>
</evidence>
<dbReference type="Proteomes" id="UP000193218">
    <property type="component" value="Unassembled WGS sequence"/>
</dbReference>
<feature type="chain" id="PRO_5012892162" description="Glycosyl hydrolase" evidence="1">
    <location>
        <begin position="20"/>
        <end position="561"/>
    </location>
</feature>
<dbReference type="GeneID" id="33554529"/>
<evidence type="ECO:0000313" key="3">
    <source>
        <dbReference type="Proteomes" id="UP000193218"/>
    </source>
</evidence>
<dbReference type="Gene3D" id="2.115.10.20">
    <property type="entry name" value="Glycosyl hydrolase domain, family 43"/>
    <property type="match status" value="1"/>
</dbReference>
<dbReference type="SUPFAM" id="SSF75005">
    <property type="entry name" value="Arabinanase/levansucrase/invertase"/>
    <property type="match status" value="1"/>
</dbReference>